<reference evidence="1 2" key="1">
    <citation type="submission" date="2018-01" db="EMBL/GenBank/DDBJ databases">
        <title>Whole genome analyses suggest that Burkholderia sensu lato contains two further novel genera in the rhizoxinica-symbiotica group Mycetohabitans gen. nov., and Trinickia gen. nov.: implications for the evolution of diazotrophy and nodulation in the Burkholderiaceae.</title>
        <authorList>
            <person name="Estrada-de los Santos P."/>
            <person name="Palmer M."/>
            <person name="Chavez-Ramirez B."/>
            <person name="Beukes C."/>
            <person name="Steenkamp E.T."/>
            <person name="Hirsch A.M."/>
            <person name="Manyaka P."/>
            <person name="Maluk M."/>
            <person name="Lafos M."/>
            <person name="Crook M."/>
            <person name="Gross E."/>
            <person name="Simon M.F."/>
            <person name="Bueno dos Reis Junior F."/>
            <person name="Poole P.S."/>
            <person name="Venter S.N."/>
            <person name="James E.K."/>
        </authorList>
    </citation>
    <scope>NUCLEOTIDE SEQUENCE [LARGE SCALE GENOMIC DNA]</scope>
    <source>
        <strain evidence="1 2">JPY 581</strain>
    </source>
</reference>
<dbReference type="Proteomes" id="UP000235777">
    <property type="component" value="Unassembled WGS sequence"/>
</dbReference>
<dbReference type="OrthoDB" id="9005660at2"/>
<dbReference type="Pfam" id="PF11142">
    <property type="entry name" value="DUF2917"/>
    <property type="match status" value="1"/>
</dbReference>
<accession>A0A2N7X9V3</accession>
<sequence length="127" mass="14717">MTERSPQFDCREVSGRRSLDDDRLFKIIVHVPLAPHRIAGWRMRADAQLRAHGNEIWLTREGRLDDYWLRMGDVVNLKRGERVWLSVDGGAEAHVTFTIQCVDRRAGLRRWLARIQTRLFGGLPIGV</sequence>
<proteinExistence type="predicted"/>
<dbReference type="InterPro" id="IPR021317">
    <property type="entry name" value="DUF2917"/>
</dbReference>
<name>A0A2N7X9V3_9BURK</name>
<dbReference type="EMBL" id="PNYC01000001">
    <property type="protein sequence ID" value="PMS38539.1"/>
    <property type="molecule type" value="Genomic_DNA"/>
</dbReference>
<dbReference type="AlphaFoldDB" id="A0A2N7X9V3"/>
<protein>
    <submittedName>
        <fullName evidence="1">DUF2917 domain-containing protein</fullName>
    </submittedName>
</protein>
<evidence type="ECO:0000313" key="2">
    <source>
        <dbReference type="Proteomes" id="UP000235777"/>
    </source>
</evidence>
<organism evidence="1 2">
    <name type="scientific">Trinickia symbiotica</name>
    <dbReference type="NCBI Taxonomy" id="863227"/>
    <lineage>
        <taxon>Bacteria</taxon>
        <taxon>Pseudomonadati</taxon>
        <taxon>Pseudomonadota</taxon>
        <taxon>Betaproteobacteria</taxon>
        <taxon>Burkholderiales</taxon>
        <taxon>Burkholderiaceae</taxon>
        <taxon>Trinickia</taxon>
    </lineage>
</organism>
<evidence type="ECO:0000313" key="1">
    <source>
        <dbReference type="EMBL" id="PMS38539.1"/>
    </source>
</evidence>
<dbReference type="STRING" id="863227.GCA_000373005_00999"/>
<dbReference type="RefSeq" id="WP_018439531.1">
    <property type="nucleotide sequence ID" value="NZ_KB890165.1"/>
</dbReference>
<keyword evidence="2" id="KW-1185">Reference proteome</keyword>
<gene>
    <name evidence="1" type="ORF">C0Z20_01285</name>
</gene>
<comment type="caution">
    <text evidence="1">The sequence shown here is derived from an EMBL/GenBank/DDBJ whole genome shotgun (WGS) entry which is preliminary data.</text>
</comment>